<sequence>MATKINIEMICADCGAEIDLQELHYNEVEEEDGTDAALCHDCMDKMNGEGIYSFGHLGYFLSDWMQ</sequence>
<gene>
    <name evidence="1" type="ORF">SAMN05216326_12557</name>
</gene>
<dbReference type="RefSeq" id="WP_143058805.1">
    <property type="nucleotide sequence ID" value="NZ_FOIA01000025.1"/>
</dbReference>
<dbReference type="EMBL" id="FOIA01000025">
    <property type="protein sequence ID" value="SET41226.1"/>
    <property type="molecule type" value="Genomic_DNA"/>
</dbReference>
<organism evidence="1 2">
    <name type="scientific">Nitrosomonas marina</name>
    <dbReference type="NCBI Taxonomy" id="917"/>
    <lineage>
        <taxon>Bacteria</taxon>
        <taxon>Pseudomonadati</taxon>
        <taxon>Pseudomonadota</taxon>
        <taxon>Betaproteobacteria</taxon>
        <taxon>Nitrosomonadales</taxon>
        <taxon>Nitrosomonadaceae</taxon>
        <taxon>Nitrosomonas</taxon>
    </lineage>
</organism>
<evidence type="ECO:0000313" key="2">
    <source>
        <dbReference type="Proteomes" id="UP000199345"/>
    </source>
</evidence>
<reference evidence="2" key="1">
    <citation type="submission" date="2016-10" db="EMBL/GenBank/DDBJ databases">
        <authorList>
            <person name="Varghese N."/>
            <person name="Submissions S."/>
        </authorList>
    </citation>
    <scope>NUCLEOTIDE SEQUENCE [LARGE SCALE GENOMIC DNA]</scope>
    <source>
        <strain evidence="2">Nm71</strain>
    </source>
</reference>
<name>A0A1I0EA35_9PROT</name>
<dbReference type="AlphaFoldDB" id="A0A1I0EA35"/>
<protein>
    <submittedName>
        <fullName evidence="1">Uncharacterized protein</fullName>
    </submittedName>
</protein>
<evidence type="ECO:0000313" key="1">
    <source>
        <dbReference type="EMBL" id="SET41226.1"/>
    </source>
</evidence>
<accession>A0A1I0EA35</accession>
<dbReference type="Proteomes" id="UP000199345">
    <property type="component" value="Unassembled WGS sequence"/>
</dbReference>
<proteinExistence type="predicted"/>
<dbReference type="OrthoDB" id="9796565at2"/>
<keyword evidence="2" id="KW-1185">Reference proteome</keyword>